<sequence>MHIKPLSKPHTLTALESLVHRTSNTHCAAQLHELNKRYQLEHAFMALLNQIDHTHFECIWQYQTHHNIYINLIIITDNAVHLFKFNDYSGLHHIDGDGMLINSTTYTTHADISELHCMKYSVINVMPETSTQLPVYTKCVMFNETFMLDIHSHPGDILLKDQILPYLERMSICSKKKKKNSTISTVLVDTSVIHEIHLPDYKKGVSCPDCLALNTLNRFKSLNYCTHCNAIIDSESLFNHNISQFKAILSEQRLTRRNFAEFTAHYFPPFILTKLLNKHFQKFGTTKGAYYI</sequence>
<evidence type="ECO:0008006" key="2">
    <source>
        <dbReference type="Google" id="ProtNLM"/>
    </source>
</evidence>
<dbReference type="RefSeq" id="WP_420494336.1">
    <property type="nucleotide sequence ID" value="NZ_CP124577.1"/>
</dbReference>
<proteinExistence type="predicted"/>
<dbReference type="AlphaFoldDB" id="A0AAU6RB71"/>
<dbReference type="EMBL" id="CP124577">
    <property type="protein sequence ID" value="WZE67432.1"/>
    <property type="molecule type" value="Genomic_DNA"/>
</dbReference>
<name>A0AAU6RB71_9STAP</name>
<gene>
    <name evidence="1" type="ORF">QA541_04000</name>
</gene>
<organism evidence="1">
    <name type="scientific">Macrococcus psychrotolerans</name>
    <dbReference type="NCBI Taxonomy" id="3039389"/>
    <lineage>
        <taxon>Bacteria</taxon>
        <taxon>Bacillati</taxon>
        <taxon>Bacillota</taxon>
        <taxon>Bacilli</taxon>
        <taxon>Bacillales</taxon>
        <taxon>Staphylococcaceae</taxon>
        <taxon>Macrococcus</taxon>
    </lineage>
</organism>
<evidence type="ECO:0000313" key="1">
    <source>
        <dbReference type="EMBL" id="WZE67432.1"/>
    </source>
</evidence>
<accession>A0AAU6RB71</accession>
<reference evidence="1" key="1">
    <citation type="submission" date="2023-04" db="EMBL/GenBank/DDBJ databases">
        <title>Macrococci isolated from food, foodproducing animals, and human clinical materials.</title>
        <authorList>
            <person name="Maslanova I."/>
            <person name="Svec P."/>
            <person name="Sedlacek I."/>
            <person name="Novakova D."/>
            <person name="Keller J.E."/>
            <person name="Schwendener S."/>
            <person name="Finstrlova A."/>
            <person name="Botka T."/>
            <person name="Kovarovic V."/>
            <person name="Petras P."/>
            <person name="Perreten V."/>
            <person name="Pantucek R."/>
        </authorList>
    </citation>
    <scope>NUCLEOTIDE SEQUENCE</scope>
    <source>
        <strain evidence="1">NRL/St 21/332</strain>
    </source>
</reference>
<protein>
    <recommendedName>
        <fullName evidence="2">NERD domain-containing protein</fullName>
    </recommendedName>
</protein>